<feature type="region of interest" description="Disordered" evidence="1">
    <location>
        <begin position="331"/>
        <end position="360"/>
    </location>
</feature>
<feature type="transmembrane region" description="Helical" evidence="2">
    <location>
        <begin position="202"/>
        <end position="222"/>
    </location>
</feature>
<organism evidence="3 4">
    <name type="scientific">Cafeteria roenbergensis</name>
    <name type="common">Marine flagellate</name>
    <dbReference type="NCBI Taxonomy" id="33653"/>
    <lineage>
        <taxon>Eukaryota</taxon>
        <taxon>Sar</taxon>
        <taxon>Stramenopiles</taxon>
        <taxon>Bigyra</taxon>
        <taxon>Opalozoa</taxon>
        <taxon>Bicosoecida</taxon>
        <taxon>Cafeteriaceae</taxon>
        <taxon>Cafeteria</taxon>
    </lineage>
</organism>
<evidence type="ECO:0000256" key="1">
    <source>
        <dbReference type="SAM" id="MobiDB-lite"/>
    </source>
</evidence>
<name>A0A5A8CHG1_CAFRO</name>
<dbReference type="Proteomes" id="UP000324907">
    <property type="component" value="Unassembled WGS sequence"/>
</dbReference>
<feature type="compositionally biased region" description="Low complexity" evidence="1">
    <location>
        <begin position="340"/>
        <end position="349"/>
    </location>
</feature>
<evidence type="ECO:0000313" key="4">
    <source>
        <dbReference type="Proteomes" id="UP000324907"/>
    </source>
</evidence>
<accession>A0A5A8CHG1</accession>
<keyword evidence="2" id="KW-0812">Transmembrane</keyword>
<protein>
    <submittedName>
        <fullName evidence="3">Uncharacterized protein</fullName>
    </submittedName>
</protein>
<feature type="region of interest" description="Disordered" evidence="1">
    <location>
        <begin position="392"/>
        <end position="415"/>
    </location>
</feature>
<sequence length="549" mass="56932">MTRNNIWDPATDDVEAAEAVGITSHSPASAAINMQPLASELASANDGLEGLPGSGLGGEPVQVVAAGSAGAPRCRLYGPCMRRWCGATAAGNLRRATALALLFDVLYNALVLVISSANDSTVATVAAMESLSWLANMWIVLIVLWYWVRLSRSASRLRTIHHNIGLRNSGMVGQSNSWLTHRTSGGLAAPLDATADPYAGSVLLIVATVAAAGGVAGTVAALSNALAHVGCDALTGPPEEHAAHSKHCQVKAFPGMTHASTVSIGYFFVAIAAANAGSALLARFRQLTQRSETTAQVLQARRRRRSQEGFERTSSHATAESLLRRSLHASGRKVVPLAPPSAAGDSASGVHRAPRDSGTGSVAMAVGAAMLREENPPLAQPSASSIPFSPKVERLSAASEEGAAPAVDSPHQGGEGSIFSGSIPHSFVVGSRSDARSSKEVVAAVKEAEQWKATHARLRTRINIFCAVLIFIGLGGIGDVITVTVGGTPPQAFVVAKAVHVLLRLSVQLTVWRFVTCVQTLASMEQLLSGCSVPVEQRSTAAVSPAASP</sequence>
<reference evidence="3 4" key="1">
    <citation type="submission" date="2019-07" db="EMBL/GenBank/DDBJ databases">
        <title>Genomes of Cafeteria roenbergensis.</title>
        <authorList>
            <person name="Fischer M.G."/>
            <person name="Hackl T."/>
            <person name="Roman M."/>
        </authorList>
    </citation>
    <scope>NUCLEOTIDE SEQUENCE [LARGE SCALE GENOMIC DNA]</scope>
    <source>
        <strain evidence="3 4">RCC970-E3</strain>
    </source>
</reference>
<feature type="transmembrane region" description="Helical" evidence="2">
    <location>
        <begin position="264"/>
        <end position="282"/>
    </location>
</feature>
<feature type="transmembrane region" description="Helical" evidence="2">
    <location>
        <begin position="130"/>
        <end position="148"/>
    </location>
</feature>
<keyword evidence="2" id="KW-1133">Transmembrane helix</keyword>
<proteinExistence type="predicted"/>
<evidence type="ECO:0000256" key="2">
    <source>
        <dbReference type="SAM" id="Phobius"/>
    </source>
</evidence>
<feature type="transmembrane region" description="Helical" evidence="2">
    <location>
        <begin position="462"/>
        <end position="486"/>
    </location>
</feature>
<keyword evidence="2" id="KW-0472">Membrane</keyword>
<dbReference type="AlphaFoldDB" id="A0A5A8CHG1"/>
<evidence type="ECO:0000313" key="3">
    <source>
        <dbReference type="EMBL" id="KAA0152492.1"/>
    </source>
</evidence>
<comment type="caution">
    <text evidence="3">The sequence shown here is derived from an EMBL/GenBank/DDBJ whole genome shotgun (WGS) entry which is preliminary data.</text>
</comment>
<dbReference type="EMBL" id="VLTL01000207">
    <property type="protein sequence ID" value="KAA0152492.1"/>
    <property type="molecule type" value="Genomic_DNA"/>
</dbReference>
<gene>
    <name evidence="3" type="ORF">FNF28_07023</name>
</gene>
<feature type="transmembrane region" description="Helical" evidence="2">
    <location>
        <begin position="98"/>
        <end position="118"/>
    </location>
</feature>